<evidence type="ECO:0000256" key="2">
    <source>
        <dbReference type="ARBA" id="ARBA00022801"/>
    </source>
</evidence>
<dbReference type="PANTHER" id="PTHR43046">
    <property type="entry name" value="GDP-MANNOSE MANNOSYL HYDROLASE"/>
    <property type="match status" value="1"/>
</dbReference>
<feature type="compositionally biased region" description="Low complexity" evidence="3">
    <location>
        <begin position="7"/>
        <end position="17"/>
    </location>
</feature>
<evidence type="ECO:0000313" key="6">
    <source>
        <dbReference type="Proteomes" id="UP001501721"/>
    </source>
</evidence>
<dbReference type="CDD" id="cd04683">
    <property type="entry name" value="NUDIX_Hydrolase"/>
    <property type="match status" value="1"/>
</dbReference>
<feature type="region of interest" description="Disordered" evidence="3">
    <location>
        <begin position="361"/>
        <end position="380"/>
    </location>
</feature>
<feature type="domain" description="Nudix hydrolase" evidence="4">
    <location>
        <begin position="81"/>
        <end position="223"/>
    </location>
</feature>
<dbReference type="InterPro" id="IPR015797">
    <property type="entry name" value="NUDIX_hydrolase-like_dom_sf"/>
</dbReference>
<evidence type="ECO:0000256" key="1">
    <source>
        <dbReference type="ARBA" id="ARBA00001946"/>
    </source>
</evidence>
<keyword evidence="6" id="KW-1185">Reference proteome</keyword>
<sequence length="527" mass="57322">MSHTDTAPGRTAAVAAPAAPPGLPTPRSALSRGDDMPPTRSHIRTTTEAYLARHPQERDALAGLSALLDGPDEPTNRATLPGHITCGAAVIDRDRRVLHIGHKASKKLLLPGGHVEDDGTLLAAALREVCEETGLRPGDLCLTPQFLGAPVDIDVHDIDAAPAKGEPAHRHFDFRFAFYLTADTAPPLALQEEEVTSAKWLPLAEVGSPTLRARLLDAEARGLDGQPEPVSASALIHDGRGRYLLHLRDRRDGIWEPWTLALLGGKREPDDTGLEATLRRELAEETPGLELTGLTPYAVEPSISVDGLSVPTQIFAGRWSGHPDSVDLREGVLLQWFTVDTLDRLRLSPGLDDMIRRHAAEHPAPDHPQGGGSRPRGDAPAGTELHIVGVHLYIQDERGRLLLGLRHPDAAFAADTWHFLAGHCEREAAVSCLVREAKEEAGLLIDPSGVELVHVVHLLDPPQARPRIQLVFRARTWSGSAEVLEPDRCAEWRWWPPEALPHKLVPYTRTAIEGILAGHAYSELGWS</sequence>
<evidence type="ECO:0000259" key="4">
    <source>
        <dbReference type="PROSITE" id="PS51462"/>
    </source>
</evidence>
<feature type="region of interest" description="Disordered" evidence="3">
    <location>
        <begin position="1"/>
        <end position="41"/>
    </location>
</feature>
<comment type="caution">
    <text evidence="5">The sequence shown here is derived from an EMBL/GenBank/DDBJ whole genome shotgun (WGS) entry which is preliminary data.</text>
</comment>
<dbReference type="SUPFAM" id="SSF55811">
    <property type="entry name" value="Nudix"/>
    <property type="match status" value="3"/>
</dbReference>
<dbReference type="Pfam" id="PF00293">
    <property type="entry name" value="NUDIX"/>
    <property type="match status" value="3"/>
</dbReference>
<evidence type="ECO:0000313" key="5">
    <source>
        <dbReference type="EMBL" id="GAA2465526.1"/>
    </source>
</evidence>
<dbReference type="InterPro" id="IPR000086">
    <property type="entry name" value="NUDIX_hydrolase_dom"/>
</dbReference>
<dbReference type="Gene3D" id="3.90.79.10">
    <property type="entry name" value="Nucleoside Triphosphate Pyrophosphohydrolase"/>
    <property type="match status" value="3"/>
</dbReference>
<comment type="cofactor">
    <cofactor evidence="1">
        <name>Mg(2+)</name>
        <dbReference type="ChEBI" id="CHEBI:18420"/>
    </cofactor>
</comment>
<organism evidence="5 6">
    <name type="scientific">Streptomyces graminearus</name>
    <dbReference type="NCBI Taxonomy" id="284030"/>
    <lineage>
        <taxon>Bacteria</taxon>
        <taxon>Bacillati</taxon>
        <taxon>Actinomycetota</taxon>
        <taxon>Actinomycetes</taxon>
        <taxon>Kitasatosporales</taxon>
        <taxon>Streptomycetaceae</taxon>
        <taxon>Streptomyces</taxon>
    </lineage>
</organism>
<proteinExistence type="predicted"/>
<evidence type="ECO:0000256" key="3">
    <source>
        <dbReference type="SAM" id="MobiDB-lite"/>
    </source>
</evidence>
<reference evidence="5 6" key="1">
    <citation type="journal article" date="2019" name="Int. J. Syst. Evol. Microbiol.">
        <title>The Global Catalogue of Microorganisms (GCM) 10K type strain sequencing project: providing services to taxonomists for standard genome sequencing and annotation.</title>
        <authorList>
            <consortium name="The Broad Institute Genomics Platform"/>
            <consortium name="The Broad Institute Genome Sequencing Center for Infectious Disease"/>
            <person name="Wu L."/>
            <person name="Ma J."/>
        </authorList>
    </citation>
    <scope>NUCLEOTIDE SEQUENCE [LARGE SCALE GENOMIC DNA]</scope>
    <source>
        <strain evidence="5 6">JCM 6923</strain>
    </source>
</reference>
<dbReference type="PROSITE" id="PS51462">
    <property type="entry name" value="NUDIX"/>
    <property type="match status" value="2"/>
</dbReference>
<keyword evidence="2" id="KW-0378">Hydrolase</keyword>
<name>A0ABN3KPL5_9ACTN</name>
<gene>
    <name evidence="5" type="ORF">GCM10010422_02760</name>
</gene>
<dbReference type="EMBL" id="BAAATL010000001">
    <property type="protein sequence ID" value="GAA2465526.1"/>
    <property type="molecule type" value="Genomic_DNA"/>
</dbReference>
<feature type="domain" description="Nudix hydrolase" evidence="4">
    <location>
        <begin position="385"/>
        <end position="517"/>
    </location>
</feature>
<dbReference type="Proteomes" id="UP001501721">
    <property type="component" value="Unassembled WGS sequence"/>
</dbReference>
<protein>
    <recommendedName>
        <fullName evidence="4">Nudix hydrolase domain-containing protein</fullName>
    </recommendedName>
</protein>
<dbReference type="PANTHER" id="PTHR43046:SF16">
    <property type="entry name" value="ADP-RIBOSE PYROPHOSPHATASE YJHB-RELATED"/>
    <property type="match status" value="1"/>
</dbReference>
<dbReference type="CDD" id="cd03674">
    <property type="entry name" value="NUDIX_Hydrolase"/>
    <property type="match status" value="1"/>
</dbReference>
<accession>A0ABN3KPL5</accession>